<feature type="transmembrane region" description="Helical" evidence="6">
    <location>
        <begin position="420"/>
        <end position="440"/>
    </location>
</feature>
<evidence type="ECO:0000256" key="6">
    <source>
        <dbReference type="SAM" id="Phobius"/>
    </source>
</evidence>
<keyword evidence="8" id="KW-1185">Reference proteome</keyword>
<dbReference type="PANTHER" id="PTHR33529:SF6">
    <property type="entry name" value="YJGP_YJGQ FAMILY PERMEASE"/>
    <property type="match status" value="1"/>
</dbReference>
<proteinExistence type="predicted"/>
<keyword evidence="2" id="KW-1003">Cell membrane</keyword>
<dbReference type="InterPro" id="IPR005495">
    <property type="entry name" value="LptG/LptF_permease"/>
</dbReference>
<feature type="transmembrane region" description="Helical" evidence="6">
    <location>
        <begin position="620"/>
        <end position="641"/>
    </location>
</feature>
<feature type="transmembrane region" description="Helical" evidence="6">
    <location>
        <begin position="64"/>
        <end position="81"/>
    </location>
</feature>
<feature type="transmembrane region" description="Helical" evidence="6">
    <location>
        <begin position="394"/>
        <end position="414"/>
    </location>
</feature>
<feature type="transmembrane region" description="Helical" evidence="6">
    <location>
        <begin position="653"/>
        <end position="673"/>
    </location>
</feature>
<evidence type="ECO:0000256" key="1">
    <source>
        <dbReference type="ARBA" id="ARBA00004651"/>
    </source>
</evidence>
<evidence type="ECO:0000256" key="2">
    <source>
        <dbReference type="ARBA" id="ARBA00022475"/>
    </source>
</evidence>
<comment type="caution">
    <text evidence="7">The sequence shown here is derived from an EMBL/GenBank/DDBJ whole genome shotgun (WGS) entry which is preliminary data.</text>
</comment>
<name>A0ABY2WP06_9FLAO</name>
<dbReference type="Proteomes" id="UP000751614">
    <property type="component" value="Unassembled WGS sequence"/>
</dbReference>
<keyword evidence="5 6" id="KW-0472">Membrane</keyword>
<feature type="transmembrane region" description="Helical" evidence="6">
    <location>
        <begin position="12"/>
        <end position="33"/>
    </location>
</feature>
<keyword evidence="3 6" id="KW-0812">Transmembrane</keyword>
<evidence type="ECO:0000256" key="5">
    <source>
        <dbReference type="ARBA" id="ARBA00023136"/>
    </source>
</evidence>
<reference evidence="7 8" key="1">
    <citation type="submission" date="2019-05" db="EMBL/GenBank/DDBJ databases">
        <title>Flagellimonas sp. AsT0115, sp. nov., isolated from a marine red algae, Asparagopsis taxiformis.</title>
        <authorList>
            <person name="Kim J."/>
            <person name="Jeong S.E."/>
            <person name="Jeon C.O."/>
        </authorList>
    </citation>
    <scope>NUCLEOTIDE SEQUENCE [LARGE SCALE GENOMIC DNA]</scope>
    <source>
        <strain evidence="7 8">AsT0115</strain>
    </source>
</reference>
<gene>
    <name evidence="7" type="ORF">FGG15_04060</name>
</gene>
<keyword evidence="4 6" id="KW-1133">Transmembrane helix</keyword>
<organism evidence="7 8">
    <name type="scientific">Flagellimonas algicola</name>
    <dbReference type="NCBI Taxonomy" id="2583815"/>
    <lineage>
        <taxon>Bacteria</taxon>
        <taxon>Pseudomonadati</taxon>
        <taxon>Bacteroidota</taxon>
        <taxon>Flavobacteriia</taxon>
        <taxon>Flavobacteriales</taxon>
        <taxon>Flavobacteriaceae</taxon>
        <taxon>Flagellimonas</taxon>
    </lineage>
</organism>
<protein>
    <submittedName>
        <fullName evidence="7">YjgP/YjgQ family permease</fullName>
    </submittedName>
</protein>
<accession>A0ABY2WP06</accession>
<feature type="transmembrane region" description="Helical" evidence="6">
    <location>
        <begin position="39"/>
        <end position="57"/>
    </location>
</feature>
<dbReference type="EMBL" id="VCNI01000001">
    <property type="protein sequence ID" value="TMU56728.1"/>
    <property type="molecule type" value="Genomic_DNA"/>
</dbReference>
<comment type="subcellular location">
    <subcellularLocation>
        <location evidence="1">Cell membrane</location>
        <topology evidence="1">Multi-pass membrane protein</topology>
    </subcellularLocation>
</comment>
<dbReference type="PANTHER" id="PTHR33529">
    <property type="entry name" value="SLR0882 PROTEIN-RELATED"/>
    <property type="match status" value="1"/>
</dbReference>
<dbReference type="Pfam" id="PF03739">
    <property type="entry name" value="LptF_LptG"/>
    <property type="match status" value="1"/>
</dbReference>
<evidence type="ECO:0000313" key="8">
    <source>
        <dbReference type="Proteomes" id="UP000751614"/>
    </source>
</evidence>
<sequence>MKILDRYILYRFLYNFFSSFCILIVIFIFQGIWLFIDDLAGKGLGVVIIAKFIFYFIPTLVDKVLPLTVLLSSILTFGTFAENYEFAAMKASGISLQRGMRSLIVFVLFLGVVTFFFANNIIPKSEQKMFNLRRNIAKVKPAAAITEGVFSDFEGTGEGMNIKVDRKYGEQDRFLDNVIIHIKDKQAVNTTVIKAKEGELISSEDSDIIELVLKDGNYYKEIKPKRSEEKRKHPFAKAKFETYTINIDISELNNQDLEEEGNITTDKMKNVVRLVKDIDSLEKNNLEKVEAFSKNIITRMGAFPVPTKQDSIQKAQRAKLDKPDLTEKKKAQYDSISTIKEFIKTLPEWQQLQIVTSARTSTKSILTTVIGKKEELQKRFKFYNSHILSLHKKYALAFSCIILFFVGAPLGAIIRKGGLGLPMVIAIILFLAYYFIGVFAGNYSKENNIHPILGAWLSTLIMLPMGISLTRRATADRGLIGFGHIMDGIKNLFKKKDEDQEEESVDYETSLIESSPEYLKLHGHDNQKLMDIVQRYEQYNYGTEVRNTAIKILGARGISLDELRMTGKLSNPKSREGKKLLSEFERNSKMAFVFFITNMAIIPIAAFLPEFKYIDVIFDIVSPILSLATLAYIILGGITYTRLYRLVKNSIKVIPFLIYVFGAVFYIIFVFYYKSDIKEELKTIR</sequence>
<evidence type="ECO:0000313" key="7">
    <source>
        <dbReference type="EMBL" id="TMU56728.1"/>
    </source>
</evidence>
<evidence type="ECO:0000256" key="3">
    <source>
        <dbReference type="ARBA" id="ARBA00022692"/>
    </source>
</evidence>
<evidence type="ECO:0000256" key="4">
    <source>
        <dbReference type="ARBA" id="ARBA00022989"/>
    </source>
</evidence>
<feature type="transmembrane region" description="Helical" evidence="6">
    <location>
        <begin position="101"/>
        <end position="122"/>
    </location>
</feature>
<feature type="transmembrane region" description="Helical" evidence="6">
    <location>
        <begin position="590"/>
        <end position="608"/>
    </location>
</feature>